<dbReference type="EMBL" id="AUZZ01004648">
    <property type="protein sequence ID" value="EQD52369.1"/>
    <property type="molecule type" value="Genomic_DNA"/>
</dbReference>
<evidence type="ECO:0000313" key="1">
    <source>
        <dbReference type="EMBL" id="EQD52369.1"/>
    </source>
</evidence>
<reference evidence="1" key="2">
    <citation type="journal article" date="2014" name="ISME J.">
        <title>Microbial stratification in low pH oxic and suboxic macroscopic growths along an acid mine drainage.</title>
        <authorList>
            <person name="Mendez-Garcia C."/>
            <person name="Mesa V."/>
            <person name="Sprenger R.R."/>
            <person name="Richter M."/>
            <person name="Diez M.S."/>
            <person name="Solano J."/>
            <person name="Bargiela R."/>
            <person name="Golyshina O.V."/>
            <person name="Manteca A."/>
            <person name="Ramos J.L."/>
            <person name="Gallego J.R."/>
            <person name="Llorente I."/>
            <person name="Martins Dos Santos V.A."/>
            <person name="Jensen O.N."/>
            <person name="Pelaez A.I."/>
            <person name="Sanchez J."/>
            <person name="Ferrer M."/>
        </authorList>
    </citation>
    <scope>NUCLEOTIDE SEQUENCE</scope>
</reference>
<protein>
    <submittedName>
        <fullName evidence="1">Uncharacterized protein</fullName>
    </submittedName>
</protein>
<reference evidence="1" key="1">
    <citation type="submission" date="2013-08" db="EMBL/GenBank/DDBJ databases">
        <authorList>
            <person name="Mendez C."/>
            <person name="Richter M."/>
            <person name="Ferrer M."/>
            <person name="Sanchez J."/>
        </authorList>
    </citation>
    <scope>NUCLEOTIDE SEQUENCE</scope>
</reference>
<accession>T1BGY3</accession>
<organism evidence="1">
    <name type="scientific">mine drainage metagenome</name>
    <dbReference type="NCBI Taxonomy" id="410659"/>
    <lineage>
        <taxon>unclassified sequences</taxon>
        <taxon>metagenomes</taxon>
        <taxon>ecological metagenomes</taxon>
    </lineage>
</organism>
<gene>
    <name evidence="1" type="ORF">B2A_06558</name>
</gene>
<name>T1BGY3_9ZZZZ</name>
<dbReference type="AlphaFoldDB" id="T1BGY3"/>
<sequence length="214" mass="24036">MPRKNRYLRSGSRVLCRWGSLMTPETAPGACFRDSSRSGFDRRYTPERSIDLAIAYRGGESICVDTEVSGYSYSSHKDRRFNCRVDLTAYREDYDEGLAYLCLDAVRPEEIAAYMASRATRRDHVYYIRFFKHALAHLEAERTAEAPAREALLDALESTKLASGKAALELIDQAVIAWRAVNNGKALPGPDNQGGAAWRTLLDQMFVLARSGTR</sequence>
<feature type="non-terminal residue" evidence="1">
    <location>
        <position position="214"/>
    </location>
</feature>
<proteinExistence type="predicted"/>
<comment type="caution">
    <text evidence="1">The sequence shown here is derived from an EMBL/GenBank/DDBJ whole genome shotgun (WGS) entry which is preliminary data.</text>
</comment>